<keyword evidence="6" id="KW-0833">Ubl conjugation pathway</keyword>
<evidence type="ECO:0000256" key="5">
    <source>
        <dbReference type="ARBA" id="ARBA00022723"/>
    </source>
</evidence>
<dbReference type="PANTHER" id="PTHR46732">
    <property type="entry name" value="ATP-DEPENDENT PROTEASE LA (LON) DOMAIN PROTEIN"/>
    <property type="match status" value="1"/>
</dbReference>
<evidence type="ECO:0000256" key="4">
    <source>
        <dbReference type="ARBA" id="ARBA00014394"/>
    </source>
</evidence>
<dbReference type="CDD" id="cd15777">
    <property type="entry name" value="CRBN_C_like"/>
    <property type="match status" value="1"/>
</dbReference>
<gene>
    <name evidence="16" type="ORF">RUM43_014621</name>
</gene>
<dbReference type="Pfam" id="PF02190">
    <property type="entry name" value="LON_substr_bdg"/>
    <property type="match status" value="1"/>
</dbReference>
<sequence>MISDENLSLASEDSSDDSERPVENTYDKTIAAKHQYLGDDLEEVGGRTFHDEGSIIWLPILMELEVVLVPGQTLPFTAFSPATVSMFREIISKDKTFGVMCLNSLAQYGTTAEIYQYQADNDITGFRIKAKGRQRFKLLEQKREQTPGIISGRVLILPEIILVNPLQTSRFLSLDRYRKNTSLKWRIGCFDAAQTPWPLWIVKHYDAEFLVNQITEELKPLCTEYSSVLPKDPVDLSYWVAQCLPFDGENRVRLLSFNTAVERLQYALSLLSKCQKLYCVNCGNSIASRTDVFSMSIDGQGMYCNPGGYVHDVLTVYNGLGMTLTSDIPSTEYSWFPGYAWTIAKCSNCDSHIGWLFTALKIHLKPLEFWCLSKRSVTTHQKDLTLVTRTSNADRSLYSVQ</sequence>
<dbReference type="InterPro" id="IPR004910">
    <property type="entry name" value="Yippee/Mis18/Cereblon"/>
</dbReference>
<dbReference type="GO" id="GO:0005634">
    <property type="term" value="C:nucleus"/>
    <property type="evidence" value="ECO:0007669"/>
    <property type="project" value="UniProtKB-SubCell"/>
</dbReference>
<keyword evidence="8" id="KW-0832">Ubl conjugation</keyword>
<feature type="region of interest" description="Disordered" evidence="13">
    <location>
        <begin position="1"/>
        <end position="22"/>
    </location>
</feature>
<dbReference type="GO" id="GO:0046872">
    <property type="term" value="F:metal ion binding"/>
    <property type="evidence" value="ECO:0007669"/>
    <property type="project" value="UniProtKB-KW"/>
</dbReference>
<dbReference type="InterPro" id="IPR046336">
    <property type="entry name" value="Lon_prtase_N_sf"/>
</dbReference>
<keyword evidence="9" id="KW-0539">Nucleus</keyword>
<reference evidence="16 17" key="1">
    <citation type="submission" date="2023-10" db="EMBL/GenBank/DDBJ databases">
        <title>Genomes of two closely related lineages of the louse Polyplax serrata with different host specificities.</title>
        <authorList>
            <person name="Martinu J."/>
            <person name="Tarabai H."/>
            <person name="Stefka J."/>
            <person name="Hypsa V."/>
        </authorList>
    </citation>
    <scope>NUCLEOTIDE SEQUENCE [LARGE SCALE GENOMIC DNA]</scope>
    <source>
        <strain evidence="16">HR10_N</strain>
    </source>
</reference>
<dbReference type="SMART" id="SM00464">
    <property type="entry name" value="LON"/>
    <property type="match status" value="1"/>
</dbReference>
<dbReference type="PROSITE" id="PS51788">
    <property type="entry name" value="CULT"/>
    <property type="match status" value="1"/>
</dbReference>
<comment type="similarity">
    <text evidence="3">Belongs to the CRBN family.</text>
</comment>
<comment type="caution">
    <text evidence="16">The sequence shown here is derived from an EMBL/GenBank/DDBJ whole genome shotgun (WGS) entry which is preliminary data.</text>
</comment>
<evidence type="ECO:0000256" key="12">
    <source>
        <dbReference type="ARBA" id="ARBA00046796"/>
    </source>
</evidence>
<dbReference type="InterPro" id="IPR015947">
    <property type="entry name" value="PUA-like_sf"/>
</dbReference>
<keyword evidence="7" id="KW-0862">Zinc</keyword>
<evidence type="ECO:0000259" key="15">
    <source>
        <dbReference type="PROSITE" id="PS51788"/>
    </source>
</evidence>
<evidence type="ECO:0000256" key="10">
    <source>
        <dbReference type="ARBA" id="ARBA00030079"/>
    </source>
</evidence>
<evidence type="ECO:0000313" key="17">
    <source>
        <dbReference type="Proteomes" id="UP001372834"/>
    </source>
</evidence>
<keyword evidence="5" id="KW-0479">Metal-binding</keyword>
<evidence type="ECO:0000259" key="14">
    <source>
        <dbReference type="PROSITE" id="PS51787"/>
    </source>
</evidence>
<dbReference type="PROSITE" id="PS51787">
    <property type="entry name" value="LON_N"/>
    <property type="match status" value="1"/>
</dbReference>
<comment type="subunit">
    <text evidence="12">Likely a component of a DCX (DDB1-CUL4-X-box) protein ligase complex. May interact with pic/DDB1.</text>
</comment>
<dbReference type="InterPro" id="IPR003111">
    <property type="entry name" value="Lon_prtase_N"/>
</dbReference>
<evidence type="ECO:0000256" key="11">
    <source>
        <dbReference type="ARBA" id="ARBA00046075"/>
    </source>
</evidence>
<dbReference type="Proteomes" id="UP001372834">
    <property type="component" value="Unassembled WGS sequence"/>
</dbReference>
<evidence type="ECO:0000256" key="13">
    <source>
        <dbReference type="SAM" id="MobiDB-lite"/>
    </source>
</evidence>
<evidence type="ECO:0000256" key="1">
    <source>
        <dbReference type="ARBA" id="ARBA00004123"/>
    </source>
</evidence>
<dbReference type="InterPro" id="IPR034750">
    <property type="entry name" value="CULT"/>
</dbReference>
<evidence type="ECO:0000256" key="9">
    <source>
        <dbReference type="ARBA" id="ARBA00023242"/>
    </source>
</evidence>
<evidence type="ECO:0000256" key="3">
    <source>
        <dbReference type="ARBA" id="ARBA00005293"/>
    </source>
</evidence>
<feature type="domain" description="CULT" evidence="15">
    <location>
        <begin position="274"/>
        <end position="381"/>
    </location>
</feature>
<dbReference type="PANTHER" id="PTHR46732:SF8">
    <property type="entry name" value="ATP-DEPENDENT PROTEASE LA (LON) DOMAIN PROTEIN"/>
    <property type="match status" value="1"/>
</dbReference>
<protein>
    <recommendedName>
        <fullName evidence="4">Protein cereblon</fullName>
    </recommendedName>
    <alternativeName>
        <fullName evidence="10">Protein ohgata</fullName>
    </alternativeName>
</protein>
<comment type="function">
    <text evidence="11">Substrate recognition component of a DCX (DDB1-CUL4-X-box) E3 protein ligase complex that mediates the ubiquitination and subsequent proteasomal degradation of target proteins. Has an essential role in mediating growth by negatively regulating insulin signaling. It also has a role in maintaining presynaptic function in the neuromuscular junction synapses of third-instar larvae.</text>
</comment>
<evidence type="ECO:0000256" key="7">
    <source>
        <dbReference type="ARBA" id="ARBA00022833"/>
    </source>
</evidence>
<dbReference type="Pfam" id="PF03226">
    <property type="entry name" value="Yippee-Mis18"/>
    <property type="match status" value="1"/>
</dbReference>
<dbReference type="AlphaFoldDB" id="A0AAN8P413"/>
<dbReference type="Gene3D" id="2.30.130.40">
    <property type="entry name" value="LON domain-like"/>
    <property type="match status" value="1"/>
</dbReference>
<name>A0AAN8P413_POLSC</name>
<comment type="pathway">
    <text evidence="2">Protein modification; protein ubiquitination.</text>
</comment>
<evidence type="ECO:0000256" key="6">
    <source>
        <dbReference type="ARBA" id="ARBA00022786"/>
    </source>
</evidence>
<dbReference type="EMBL" id="JAWJWE010000010">
    <property type="protein sequence ID" value="KAK6630636.1"/>
    <property type="molecule type" value="Genomic_DNA"/>
</dbReference>
<evidence type="ECO:0000256" key="8">
    <source>
        <dbReference type="ARBA" id="ARBA00022843"/>
    </source>
</evidence>
<accession>A0AAN8P413</accession>
<dbReference type="FunFam" id="2.170.150.20:FF:000007">
    <property type="entry name" value="Protein cereblon"/>
    <property type="match status" value="1"/>
</dbReference>
<organism evidence="16 17">
    <name type="scientific">Polyplax serrata</name>
    <name type="common">Common mouse louse</name>
    <dbReference type="NCBI Taxonomy" id="468196"/>
    <lineage>
        <taxon>Eukaryota</taxon>
        <taxon>Metazoa</taxon>
        <taxon>Ecdysozoa</taxon>
        <taxon>Arthropoda</taxon>
        <taxon>Hexapoda</taxon>
        <taxon>Insecta</taxon>
        <taxon>Pterygota</taxon>
        <taxon>Neoptera</taxon>
        <taxon>Paraneoptera</taxon>
        <taxon>Psocodea</taxon>
        <taxon>Troctomorpha</taxon>
        <taxon>Phthiraptera</taxon>
        <taxon>Anoplura</taxon>
        <taxon>Polyplacidae</taxon>
        <taxon>Polyplax</taxon>
    </lineage>
</organism>
<feature type="domain" description="Lon N-terminal" evidence="14">
    <location>
        <begin position="58"/>
        <end position="275"/>
    </location>
</feature>
<feature type="compositionally biased region" description="Low complexity" evidence="13">
    <location>
        <begin position="1"/>
        <end position="12"/>
    </location>
</feature>
<comment type="subcellular location">
    <subcellularLocation>
        <location evidence="1">Nucleus</location>
    </subcellularLocation>
</comment>
<evidence type="ECO:0000313" key="16">
    <source>
        <dbReference type="EMBL" id="KAK6630636.1"/>
    </source>
</evidence>
<dbReference type="SUPFAM" id="SSF88697">
    <property type="entry name" value="PUA domain-like"/>
    <property type="match status" value="1"/>
</dbReference>
<evidence type="ECO:0000256" key="2">
    <source>
        <dbReference type="ARBA" id="ARBA00004906"/>
    </source>
</evidence>
<dbReference type="Gene3D" id="1.20.58.1480">
    <property type="match status" value="1"/>
</dbReference>
<dbReference type="Gene3D" id="2.170.150.20">
    <property type="entry name" value="Peptide methionine sulfoxide reductase"/>
    <property type="match status" value="1"/>
</dbReference>
<proteinExistence type="inferred from homology"/>